<accession>A0A644W704</accession>
<evidence type="ECO:0008006" key="2">
    <source>
        <dbReference type="Google" id="ProtNLM"/>
    </source>
</evidence>
<proteinExistence type="predicted"/>
<comment type="caution">
    <text evidence="1">The sequence shown here is derived from an EMBL/GenBank/DDBJ whole genome shotgun (WGS) entry which is preliminary data.</text>
</comment>
<dbReference type="EMBL" id="VSSQ01000596">
    <property type="protein sequence ID" value="MPL98203.1"/>
    <property type="molecule type" value="Genomic_DNA"/>
</dbReference>
<protein>
    <recommendedName>
        <fullName evidence="2">Outer membrane protein beta-barrel domain-containing protein</fullName>
    </recommendedName>
</protein>
<evidence type="ECO:0000313" key="1">
    <source>
        <dbReference type="EMBL" id="MPL98203.1"/>
    </source>
</evidence>
<organism evidence="1">
    <name type="scientific">bioreactor metagenome</name>
    <dbReference type="NCBI Taxonomy" id="1076179"/>
    <lineage>
        <taxon>unclassified sequences</taxon>
        <taxon>metagenomes</taxon>
        <taxon>ecological metagenomes</taxon>
    </lineage>
</organism>
<dbReference type="AlphaFoldDB" id="A0A644W704"/>
<gene>
    <name evidence="1" type="ORF">SDC9_44403</name>
</gene>
<reference evidence="1" key="1">
    <citation type="submission" date="2019-08" db="EMBL/GenBank/DDBJ databases">
        <authorList>
            <person name="Kucharzyk K."/>
            <person name="Murdoch R.W."/>
            <person name="Higgins S."/>
            <person name="Loffler F."/>
        </authorList>
    </citation>
    <scope>NUCLEOTIDE SEQUENCE</scope>
</reference>
<sequence length="168" mass="19858">MSPINEGRKQSVGFFGTDLGADYNYKNNKFVSLNYGFLIDFPMPLLLPLEYFYSYESMNAEYYSISDNIRLKNISLGYGLSFNKNDWRYHHIDWFSPDGDVEQSVDYYSREKQQGMLGLNLNIQWRLKKHFHLGLNYRPGIYRLYPNSGFGYEHNASIGLIWKFKILK</sequence>
<name>A0A644W704_9ZZZZ</name>